<dbReference type="Gramene" id="scaffold_601633.1">
    <property type="protein sequence ID" value="scaffold_601633.1"/>
    <property type="gene ID" value="scaffold_601633.1"/>
</dbReference>
<feature type="chain" id="PRO_5003103310" evidence="1">
    <location>
        <begin position="17"/>
        <end position="79"/>
    </location>
</feature>
<dbReference type="HOGENOM" id="CLU_2609312_0_0_1"/>
<protein>
    <submittedName>
        <fullName evidence="2">Predicted protein</fullName>
    </submittedName>
</protein>
<dbReference type="EMBL" id="GL348718">
    <property type="protein sequence ID" value="EFH50009.1"/>
    <property type="molecule type" value="Genomic_DNA"/>
</dbReference>
<feature type="signal peptide" evidence="1">
    <location>
        <begin position="1"/>
        <end position="16"/>
    </location>
</feature>
<sequence length="79" mass="9347">MLLCRSLTDLFLLVRSFFSPHSLQKISKDFADDDAIDNENENGARFQTSTYRRITDQDCTKQMDIDCDKDRHYNSRCNY</sequence>
<evidence type="ECO:0000313" key="2">
    <source>
        <dbReference type="EMBL" id="EFH50009.1"/>
    </source>
</evidence>
<reference evidence="3" key="1">
    <citation type="journal article" date="2011" name="Nat. Genet.">
        <title>The Arabidopsis lyrata genome sequence and the basis of rapid genome size change.</title>
        <authorList>
            <person name="Hu T.T."/>
            <person name="Pattyn P."/>
            <person name="Bakker E.G."/>
            <person name="Cao J."/>
            <person name="Cheng J.-F."/>
            <person name="Clark R.M."/>
            <person name="Fahlgren N."/>
            <person name="Fawcett J.A."/>
            <person name="Grimwood J."/>
            <person name="Gundlach H."/>
            <person name="Haberer G."/>
            <person name="Hollister J.D."/>
            <person name="Ossowski S."/>
            <person name="Ottilar R.P."/>
            <person name="Salamov A.A."/>
            <person name="Schneeberger K."/>
            <person name="Spannagl M."/>
            <person name="Wang X."/>
            <person name="Yang L."/>
            <person name="Nasrallah M.E."/>
            <person name="Bergelson J."/>
            <person name="Carrington J.C."/>
            <person name="Gaut B.S."/>
            <person name="Schmutz J."/>
            <person name="Mayer K.F.X."/>
            <person name="Van de Peer Y."/>
            <person name="Grigoriev I.V."/>
            <person name="Nordborg M."/>
            <person name="Weigel D."/>
            <person name="Guo Y.-L."/>
        </authorList>
    </citation>
    <scope>NUCLEOTIDE SEQUENCE [LARGE SCALE GENOMIC DNA]</scope>
    <source>
        <strain evidence="3">cv. MN47</strain>
    </source>
</reference>
<evidence type="ECO:0000313" key="3">
    <source>
        <dbReference type="Proteomes" id="UP000008694"/>
    </source>
</evidence>
<keyword evidence="3" id="KW-1185">Reference proteome</keyword>
<name>D7M7I3_ARALL</name>
<gene>
    <name evidence="2" type="ORF">ARALYDRAFT_909576</name>
</gene>
<proteinExistence type="predicted"/>
<evidence type="ECO:0000256" key="1">
    <source>
        <dbReference type="SAM" id="SignalP"/>
    </source>
</evidence>
<dbReference type="AlphaFoldDB" id="D7M7I3"/>
<accession>D7M7I3</accession>
<dbReference type="Proteomes" id="UP000008694">
    <property type="component" value="Unassembled WGS sequence"/>
</dbReference>
<organism evidence="3">
    <name type="scientific">Arabidopsis lyrata subsp. lyrata</name>
    <name type="common">Lyre-leaved rock-cress</name>
    <dbReference type="NCBI Taxonomy" id="81972"/>
    <lineage>
        <taxon>Eukaryota</taxon>
        <taxon>Viridiplantae</taxon>
        <taxon>Streptophyta</taxon>
        <taxon>Embryophyta</taxon>
        <taxon>Tracheophyta</taxon>
        <taxon>Spermatophyta</taxon>
        <taxon>Magnoliopsida</taxon>
        <taxon>eudicotyledons</taxon>
        <taxon>Gunneridae</taxon>
        <taxon>Pentapetalae</taxon>
        <taxon>rosids</taxon>
        <taxon>malvids</taxon>
        <taxon>Brassicales</taxon>
        <taxon>Brassicaceae</taxon>
        <taxon>Camelineae</taxon>
        <taxon>Arabidopsis</taxon>
    </lineage>
</organism>
<keyword evidence="1" id="KW-0732">Signal</keyword>